<evidence type="ECO:0000313" key="2">
    <source>
        <dbReference type="EMBL" id="QJX49066.1"/>
    </source>
</evidence>
<feature type="domain" description="STAS" evidence="1">
    <location>
        <begin position="24"/>
        <end position="107"/>
    </location>
</feature>
<keyword evidence="3" id="KW-1185">Reference proteome</keyword>
<evidence type="ECO:0000313" key="3">
    <source>
        <dbReference type="Proteomes" id="UP000501623"/>
    </source>
</evidence>
<sequence>MPFLHQHVVSDTSLTSGFTPKSINLDVVEATQVARALARDATQTHPQLIIDCSHLKCLRTLGVSHVISELLVLHKAGANIWLRNADPALLHCLALLKLTHIFRASPKLA</sequence>
<organism evidence="2 3">
    <name type="scientific">Hymenobacter taeanensis</name>
    <dbReference type="NCBI Taxonomy" id="2735321"/>
    <lineage>
        <taxon>Bacteria</taxon>
        <taxon>Pseudomonadati</taxon>
        <taxon>Bacteroidota</taxon>
        <taxon>Cytophagia</taxon>
        <taxon>Cytophagales</taxon>
        <taxon>Hymenobacteraceae</taxon>
        <taxon>Hymenobacter</taxon>
    </lineage>
</organism>
<dbReference type="Gene3D" id="3.30.750.24">
    <property type="entry name" value="STAS domain"/>
    <property type="match status" value="1"/>
</dbReference>
<proteinExistence type="predicted"/>
<name>A0A6M6BLP3_9BACT</name>
<dbReference type="InterPro" id="IPR002645">
    <property type="entry name" value="STAS_dom"/>
</dbReference>
<evidence type="ECO:0000259" key="1">
    <source>
        <dbReference type="Pfam" id="PF01740"/>
    </source>
</evidence>
<dbReference type="InterPro" id="IPR036513">
    <property type="entry name" value="STAS_dom_sf"/>
</dbReference>
<dbReference type="KEGG" id="hts:HMJ29_20010"/>
<accession>A0A6M6BLP3</accession>
<dbReference type="Pfam" id="PF01740">
    <property type="entry name" value="STAS"/>
    <property type="match status" value="1"/>
</dbReference>
<reference evidence="2 3" key="1">
    <citation type="submission" date="2020-05" db="EMBL/GenBank/DDBJ databases">
        <title>Complete genome sequence of Hymenobacter sp. TS19 in Coasted Sand Dune.</title>
        <authorList>
            <person name="Lee J.-H."/>
            <person name="Jung J.-H."/>
            <person name="Jeong S."/>
            <person name="Zhao L."/>
            <person name="Kim M.-K."/>
            <person name="Seo H.-S."/>
            <person name="Lim S."/>
        </authorList>
    </citation>
    <scope>NUCLEOTIDE SEQUENCE [LARGE SCALE GENOMIC DNA]</scope>
    <source>
        <strain evidence="2 3">TS19</strain>
    </source>
</reference>
<dbReference type="EMBL" id="CP053538">
    <property type="protein sequence ID" value="QJX49066.1"/>
    <property type="molecule type" value="Genomic_DNA"/>
</dbReference>
<dbReference type="AlphaFoldDB" id="A0A6M6BLP3"/>
<protein>
    <recommendedName>
        <fullName evidence="1">STAS domain-containing protein</fullName>
    </recommendedName>
</protein>
<dbReference type="SUPFAM" id="SSF52091">
    <property type="entry name" value="SpoIIaa-like"/>
    <property type="match status" value="1"/>
</dbReference>
<gene>
    <name evidence="2" type="ORF">HMJ29_20010</name>
</gene>
<dbReference type="Proteomes" id="UP000501623">
    <property type="component" value="Chromosome"/>
</dbReference>
<dbReference type="RefSeq" id="WP_171593153.1">
    <property type="nucleotide sequence ID" value="NZ_CP053538.1"/>
</dbReference>